<dbReference type="SUPFAM" id="SSF51735">
    <property type="entry name" value="NAD(P)-binding Rossmann-fold domains"/>
    <property type="match status" value="1"/>
</dbReference>
<evidence type="ECO:0000259" key="2">
    <source>
        <dbReference type="Pfam" id="PF01408"/>
    </source>
</evidence>
<dbReference type="PANTHER" id="PTHR43708:SF7">
    <property type="entry name" value="OXIDOREDUCTASE"/>
    <property type="match status" value="1"/>
</dbReference>
<dbReference type="Pfam" id="PF01408">
    <property type="entry name" value="GFO_IDH_MocA"/>
    <property type="match status" value="1"/>
</dbReference>
<dbReference type="Gene3D" id="3.40.50.720">
    <property type="entry name" value="NAD(P)-binding Rossmann-like Domain"/>
    <property type="match status" value="1"/>
</dbReference>
<dbReference type="KEGG" id="wdi:H9L19_05325"/>
<evidence type="ECO:0000259" key="3">
    <source>
        <dbReference type="Pfam" id="PF02894"/>
    </source>
</evidence>
<dbReference type="PANTHER" id="PTHR43708">
    <property type="entry name" value="CONSERVED EXPRESSED OXIDOREDUCTASE (EUROFUNG)"/>
    <property type="match status" value="1"/>
</dbReference>
<dbReference type="GO" id="GO:0000166">
    <property type="term" value="F:nucleotide binding"/>
    <property type="evidence" value="ECO:0007669"/>
    <property type="project" value="InterPro"/>
</dbReference>
<evidence type="ECO:0000256" key="1">
    <source>
        <dbReference type="ARBA" id="ARBA00010928"/>
    </source>
</evidence>
<feature type="domain" description="Gfo/Idh/MocA-like oxidoreductase N-terminal" evidence="2">
    <location>
        <begin position="3"/>
        <end position="122"/>
    </location>
</feature>
<accession>A0A7G9T404</accession>
<feature type="domain" description="Gfo/Idh/MocA-like oxidoreductase C-terminal" evidence="3">
    <location>
        <begin position="141"/>
        <end position="338"/>
    </location>
</feature>
<comment type="similarity">
    <text evidence="1">Belongs to the Gfo/Idh/MocA family.</text>
</comment>
<dbReference type="Gene3D" id="3.30.360.10">
    <property type="entry name" value="Dihydrodipicolinate Reductase, domain 2"/>
    <property type="match status" value="1"/>
</dbReference>
<proteinExistence type="inferred from homology"/>
<evidence type="ECO:0000313" key="5">
    <source>
        <dbReference type="Proteomes" id="UP000515800"/>
    </source>
</evidence>
<keyword evidence="5" id="KW-1185">Reference proteome</keyword>
<organism evidence="4 5">
    <name type="scientific">Weissella diestrammenae</name>
    <dbReference type="NCBI Taxonomy" id="1162633"/>
    <lineage>
        <taxon>Bacteria</taxon>
        <taxon>Bacillati</taxon>
        <taxon>Bacillota</taxon>
        <taxon>Bacilli</taxon>
        <taxon>Lactobacillales</taxon>
        <taxon>Lactobacillaceae</taxon>
        <taxon>Weissella</taxon>
    </lineage>
</organism>
<dbReference type="EMBL" id="CP060724">
    <property type="protein sequence ID" value="QNN74829.1"/>
    <property type="molecule type" value="Genomic_DNA"/>
</dbReference>
<name>A0A7G9T404_9LACO</name>
<gene>
    <name evidence="4" type="ORF">H9L19_05325</name>
</gene>
<reference evidence="4 5" key="1">
    <citation type="submission" date="2020-08" db="EMBL/GenBank/DDBJ databases">
        <title>Genome sequence of Weissella diestrammenae KACC 16890T.</title>
        <authorList>
            <person name="Hyun D.-W."/>
            <person name="Bae J.-W."/>
        </authorList>
    </citation>
    <scope>NUCLEOTIDE SEQUENCE [LARGE SCALE GENOMIC DNA]</scope>
    <source>
        <strain evidence="4 5">KACC 16890</strain>
    </source>
</reference>
<evidence type="ECO:0000313" key="4">
    <source>
        <dbReference type="EMBL" id="QNN74829.1"/>
    </source>
</evidence>
<protein>
    <submittedName>
        <fullName evidence="4">Gfo/Idh/MocA family oxidoreductase</fullName>
    </submittedName>
</protein>
<dbReference type="InterPro" id="IPR051317">
    <property type="entry name" value="Gfo/Idh/MocA_oxidoreduct"/>
</dbReference>
<dbReference type="Proteomes" id="UP000515800">
    <property type="component" value="Chromosome"/>
</dbReference>
<dbReference type="InterPro" id="IPR000683">
    <property type="entry name" value="Gfo/Idh/MocA-like_OxRdtase_N"/>
</dbReference>
<dbReference type="AlphaFoldDB" id="A0A7G9T404"/>
<dbReference type="Pfam" id="PF02894">
    <property type="entry name" value="GFO_IDH_MocA_C"/>
    <property type="match status" value="1"/>
</dbReference>
<dbReference type="InterPro" id="IPR004104">
    <property type="entry name" value="Gfo/Idh/MocA-like_OxRdtase_C"/>
</dbReference>
<sequence length="350" mass="39328">MLKIAYVGFGKSTNRYHLPYIQQRLDKFDVTRIYAPTLGKRPLDQAALEASGTRFTSDFTDILNDDALDLVVVVTPAPTHYQLVKQLLLAGQNVLVDKPMVTTIAELDDLLQIAKAQHCFLMPFQNRRFDSDYLTLQHVLQAGYVGRPVELELHMDHYRPTAGQLTGEQIDGTWYGHGVHLVDQIVGLFGRPEAATYDLRATRLTQATIEDQFEVNLHYANAFKATVQSTELAVTPYPKWRLVGTQGTFIKTTVDQQENDLKAGIMPGMAGFGLDAPQAYGHVTYYNQSGDRIEKDLPSIQGDYGRVYDNVYDVLVNGQTQLVTDEQMQTTIEILSRAFDEKGPHTEQLN</sequence>
<dbReference type="RefSeq" id="WP_187528664.1">
    <property type="nucleotide sequence ID" value="NZ_CP060724.1"/>
</dbReference>
<dbReference type="InterPro" id="IPR036291">
    <property type="entry name" value="NAD(P)-bd_dom_sf"/>
</dbReference>